<proteinExistence type="predicted"/>
<dbReference type="Proteomes" id="UP000828048">
    <property type="component" value="Chromosome 9"/>
</dbReference>
<organism evidence="1 2">
    <name type="scientific">Vaccinium darrowii</name>
    <dbReference type="NCBI Taxonomy" id="229202"/>
    <lineage>
        <taxon>Eukaryota</taxon>
        <taxon>Viridiplantae</taxon>
        <taxon>Streptophyta</taxon>
        <taxon>Embryophyta</taxon>
        <taxon>Tracheophyta</taxon>
        <taxon>Spermatophyta</taxon>
        <taxon>Magnoliopsida</taxon>
        <taxon>eudicotyledons</taxon>
        <taxon>Gunneridae</taxon>
        <taxon>Pentapetalae</taxon>
        <taxon>asterids</taxon>
        <taxon>Ericales</taxon>
        <taxon>Ericaceae</taxon>
        <taxon>Vaccinioideae</taxon>
        <taxon>Vaccinieae</taxon>
        <taxon>Vaccinium</taxon>
    </lineage>
</organism>
<name>A0ACB7ZNC6_9ERIC</name>
<evidence type="ECO:0000313" key="1">
    <source>
        <dbReference type="EMBL" id="KAH7867109.1"/>
    </source>
</evidence>
<dbReference type="EMBL" id="CM037159">
    <property type="protein sequence ID" value="KAH7867109.1"/>
    <property type="molecule type" value="Genomic_DNA"/>
</dbReference>
<protein>
    <submittedName>
        <fullName evidence="1">Uncharacterized protein</fullName>
    </submittedName>
</protein>
<keyword evidence="2" id="KW-1185">Reference proteome</keyword>
<accession>A0ACB7ZNC6</accession>
<reference evidence="1 2" key="1">
    <citation type="journal article" date="2021" name="Hortic Res">
        <title>High-quality reference genome and annotation aids understanding of berry development for evergreen blueberry (Vaccinium darrowii).</title>
        <authorList>
            <person name="Yu J."/>
            <person name="Hulse-Kemp A.M."/>
            <person name="Babiker E."/>
            <person name="Staton M."/>
        </authorList>
    </citation>
    <scope>NUCLEOTIDE SEQUENCE [LARGE SCALE GENOMIC DNA]</scope>
    <source>
        <strain evidence="2">cv. NJ 8807/NJ 8810</strain>
        <tissue evidence="1">Young leaf</tissue>
    </source>
</reference>
<sequence>MGNKKRNVTTPRSKTTPSGAPPSTVAASDGGVPTLLDSNNTEQNLNPNNYSLIESSKIETSSFNESDASSYSAIKLECERALTALRRGNHTKALRLMKDMCAKHENSAHLALIHRVQGTVCVKVASIIDDLTAKQRHLKNAVESARKAVSLSPTSIEFSHFYANLLYEAANEGKEYEEVVQECERALAIENPVDPAKESLQDESQQKILTADARIGHVQSELRSLIQKANIASISSWMKNLGNGEEKFRLIPIRRVSEDPMELRLVQQTRRPNEIKKATKTPEERRKEIEVRVAAARLLQQKSESPQVHNDDSNNVDSSSGPGQRGERRKSGSARKNASSAERRDWVRSYWNSTGLERKKDLLRILVTELKAHFSSLKDTSANEVIAEAISFAEANRTWKFWMCCRCSERFPDSESHMQHVLQEHMGNLLPKMQSILPQNVENEWVEMLLNCSWKPLDVNAAVKMLETQLKSQSPDFVGESYPKSNTEEFKDCMADDFCSEDAWNLPSEGGKYGDNCNGDTMDCKSYDRVCDIRWQDCDRNQGDKAYFLPDSWPLSDDTERAKLLEKIHAIFQVLISHKYLAASHVNKVIQYTVDELQSLASGSQLLNYGVDQTPMCICFLGASELKKVLKYLQELSHSCGIGRYSEKSSVIDDSNTGTQGAEITEKIVLSEDALYLLFDEQFLPCKVTSTTEHDAADDSAAPTYSDTEYGNRVLLDADALLSWMFTGPTNAEQLALWTRTREEKAQQGMEILQTLEKEFYHLQSMHERKCEHLSYEEAVQAVEDLCLEEGKKREHVTEFVRRSYESVLRKRREELIENDSDVMFISSRFELDALSNILKEAENLNANQFGFEETYSSVTSHLCDLESGEDDDWRTKDYLHQVDSCIEVAIQRQKEQLATELSKLDARMMRNLSGMQQLEIKLEHISAHDYRSVLLPLVKSFVRARLEDLAEKDATEKSDAVREAFLAELALDSRKGNGGSDHSKHAHEKTKEKKKNKEHKKAKDSKATGADELMIRHETAEQVSSPVVSDGDHPDSENVVSVYGDALQQEEEEFRRRIELEAEERKLEETLEYQRRIEEEAKQKHLAEQHKRTPRTIREKHNDDDEDVHKQLGYCKQEPVAQQNEFPNGFGGVPVAVSTADRAGQRNGSTVALHHPKVNQGLFNGTIPEDGVLSNERRTGRKGRRQKSSAKFINSNSQFVSSEKVNIDNGQGRVKDGLHGDSSNGTKTLRQLHAEEDDEERFQAELKKAVRQSLDTFQAQQRLPLIASSRTSKKTHSEVEGLDVLDNEVTPEIVNGADVYGTGLKNEVGEYNCFLNVIIQSLWHLRRFRDEFLGRSTSEHVHVGDPCVTCALYDIFAALSMASADMRREAVAPTSLRIALSNLYPDSNFFQEAQMNDASEVLGVIFDCLHRSFPSGLEVSDTESVESNCKGSWDCANTACIAHSLFGMDVFERMNCYNCGLESRHLKYTSFFHNINASALRTMKVMCAENSFDELLNLVEMNHQLACDPEAGGCGKLNYIHHILSSPPHVFATVLGWQNTCESAEDISATLASLATEIDIGVLYRGLDPKNRHCLVSVVCYYGQHYHCFAYSHENEQWVMYDDKTVKVIGGWDDVLSMCERGHLQPQSRHSLSSTDGLLAAPYRSARKVYCSAMSVHGILCRFSEISNKVVWLKSSNHQITLAIKAKHHQCI</sequence>
<gene>
    <name evidence="1" type="ORF">Vadar_028938</name>
</gene>
<evidence type="ECO:0000313" key="2">
    <source>
        <dbReference type="Proteomes" id="UP000828048"/>
    </source>
</evidence>
<comment type="caution">
    <text evidence="1">The sequence shown here is derived from an EMBL/GenBank/DDBJ whole genome shotgun (WGS) entry which is preliminary data.</text>
</comment>